<dbReference type="Pfam" id="PF01535">
    <property type="entry name" value="PPR"/>
    <property type="match status" value="4"/>
</dbReference>
<evidence type="ECO:0000256" key="1">
    <source>
        <dbReference type="ARBA" id="ARBA00006643"/>
    </source>
</evidence>
<feature type="repeat" description="PPR" evidence="3">
    <location>
        <begin position="370"/>
        <end position="404"/>
    </location>
</feature>
<dbReference type="EMBL" id="LEKV01004539">
    <property type="protein sequence ID" value="KVH94635.1"/>
    <property type="molecule type" value="Genomic_DNA"/>
</dbReference>
<proteinExistence type="inferred from homology"/>
<dbReference type="FunFam" id="1.25.40.10:FF:000184">
    <property type="entry name" value="Pentatricopeptide repeat-containing protein, chloroplastic"/>
    <property type="match status" value="1"/>
</dbReference>
<evidence type="ECO:0000256" key="2">
    <source>
        <dbReference type="ARBA" id="ARBA00022737"/>
    </source>
</evidence>
<dbReference type="GO" id="GO:0008270">
    <property type="term" value="F:zinc ion binding"/>
    <property type="evidence" value="ECO:0007669"/>
    <property type="project" value="InterPro"/>
</dbReference>
<dbReference type="Gramene" id="KVH94635">
    <property type="protein sequence ID" value="KVH94635"/>
    <property type="gene ID" value="Ccrd_003299"/>
</dbReference>
<accession>A0A103XPS0</accession>
<reference evidence="5 6" key="1">
    <citation type="journal article" date="2016" name="Sci. Rep.">
        <title>The genome sequence of the outbreeding globe artichoke constructed de novo incorporating a phase-aware low-pass sequencing strategy of F1 progeny.</title>
        <authorList>
            <person name="Scaglione D."/>
            <person name="Reyes-Chin-Wo S."/>
            <person name="Acquadro A."/>
            <person name="Froenicke L."/>
            <person name="Portis E."/>
            <person name="Beitel C."/>
            <person name="Tirone M."/>
            <person name="Mauro R."/>
            <person name="Lo Monaco A."/>
            <person name="Mauromicale G."/>
            <person name="Faccioli P."/>
            <person name="Cattivelli L."/>
            <person name="Rieseberg L."/>
            <person name="Michelmore R."/>
            <person name="Lanteri S."/>
        </authorList>
    </citation>
    <scope>NUCLEOTIDE SEQUENCE [LARGE SCALE GENOMIC DNA]</scope>
    <source>
        <strain evidence="5">2C</strain>
    </source>
</reference>
<dbReference type="InterPro" id="IPR032867">
    <property type="entry name" value="DYW_dom"/>
</dbReference>
<comment type="caution">
    <text evidence="5">The sequence shown here is derived from an EMBL/GenBank/DDBJ whole genome shotgun (WGS) entry which is preliminary data.</text>
</comment>
<dbReference type="Proteomes" id="UP000243975">
    <property type="component" value="Unassembled WGS sequence"/>
</dbReference>
<comment type="similarity">
    <text evidence="1">Belongs to the PPR family. PCMP-H subfamily.</text>
</comment>
<feature type="repeat" description="PPR" evidence="3">
    <location>
        <begin position="238"/>
        <end position="272"/>
    </location>
</feature>
<dbReference type="InterPro" id="IPR046848">
    <property type="entry name" value="E_motif"/>
</dbReference>
<evidence type="ECO:0000313" key="6">
    <source>
        <dbReference type="Proteomes" id="UP000243975"/>
    </source>
</evidence>
<feature type="domain" description="DYW" evidence="4">
    <location>
        <begin position="585"/>
        <end position="677"/>
    </location>
</feature>
<dbReference type="InterPro" id="IPR002885">
    <property type="entry name" value="PPR_rpt"/>
</dbReference>
<gene>
    <name evidence="5" type="ORF">Ccrd_003299</name>
</gene>
<dbReference type="Pfam" id="PF14432">
    <property type="entry name" value="DYW_deaminase"/>
    <property type="match status" value="1"/>
</dbReference>
<dbReference type="InterPro" id="IPR011990">
    <property type="entry name" value="TPR-like_helical_dom_sf"/>
</dbReference>
<dbReference type="PROSITE" id="PS51375">
    <property type="entry name" value="PPR"/>
    <property type="match status" value="4"/>
</dbReference>
<feature type="repeat" description="PPR" evidence="3">
    <location>
        <begin position="175"/>
        <end position="210"/>
    </location>
</feature>
<dbReference type="OMA" id="IRTGLHQ"/>
<dbReference type="AlphaFoldDB" id="A0A103XPS0"/>
<keyword evidence="2" id="KW-0677">Repeat</keyword>
<dbReference type="InterPro" id="IPR046960">
    <property type="entry name" value="PPR_At4g14850-like_plant"/>
</dbReference>
<dbReference type="GO" id="GO:0003723">
    <property type="term" value="F:RNA binding"/>
    <property type="evidence" value="ECO:0007669"/>
    <property type="project" value="InterPro"/>
</dbReference>
<keyword evidence="6" id="KW-1185">Reference proteome</keyword>
<name>A0A103XPS0_CYNCS</name>
<evidence type="ECO:0000313" key="5">
    <source>
        <dbReference type="EMBL" id="KVH94635.1"/>
    </source>
</evidence>
<dbReference type="Gene3D" id="1.25.40.10">
    <property type="entry name" value="Tetratricopeptide repeat domain"/>
    <property type="match status" value="4"/>
</dbReference>
<evidence type="ECO:0000256" key="3">
    <source>
        <dbReference type="PROSITE-ProRule" id="PRU00708"/>
    </source>
</evidence>
<evidence type="ECO:0000259" key="4">
    <source>
        <dbReference type="Pfam" id="PF14432"/>
    </source>
</evidence>
<feature type="repeat" description="PPR" evidence="3">
    <location>
        <begin position="74"/>
        <end position="108"/>
    </location>
</feature>
<dbReference type="Pfam" id="PF13041">
    <property type="entry name" value="PPR_2"/>
    <property type="match status" value="3"/>
</dbReference>
<dbReference type="GO" id="GO:0009451">
    <property type="term" value="P:RNA modification"/>
    <property type="evidence" value="ECO:0007669"/>
    <property type="project" value="InterPro"/>
</dbReference>
<dbReference type="OrthoDB" id="185373at2759"/>
<protein>
    <submittedName>
        <fullName evidence="5">Pentatricopeptide repeat-containing protein</fullName>
    </submittedName>
</protein>
<organism evidence="5 6">
    <name type="scientific">Cynara cardunculus var. scolymus</name>
    <name type="common">Globe artichoke</name>
    <name type="synonym">Cynara scolymus</name>
    <dbReference type="NCBI Taxonomy" id="59895"/>
    <lineage>
        <taxon>Eukaryota</taxon>
        <taxon>Viridiplantae</taxon>
        <taxon>Streptophyta</taxon>
        <taxon>Embryophyta</taxon>
        <taxon>Tracheophyta</taxon>
        <taxon>Spermatophyta</taxon>
        <taxon>Magnoliopsida</taxon>
        <taxon>eudicotyledons</taxon>
        <taxon>Gunneridae</taxon>
        <taxon>Pentapetalae</taxon>
        <taxon>asterids</taxon>
        <taxon>campanulids</taxon>
        <taxon>Asterales</taxon>
        <taxon>Asteraceae</taxon>
        <taxon>Carduoideae</taxon>
        <taxon>Cardueae</taxon>
        <taxon>Carduinae</taxon>
        <taxon>Cynara</taxon>
    </lineage>
</organism>
<sequence>MTELETPQKQLVLSLLKTPQSIKCVKHLRSIHVILLRTGLHRTSFAIGNFVNCCANQGLMSYAAQLFDQMPEPNSFVWNTMIRGFQQNHQPKNAMLLFDRMRFEPAGPDCFTFPFVIRACAELMDHLRGLCIHGLVLKVGLELDTFVGTSLIGFYGGFGDTKAARHVFDEMPMKDKVAWTVLLSSCVNKCSDLEDARKLFDQMPNKDLVVWNIMIFQYIKSGDVHNAEVLFNLAPVKDLLMYNTVLGAYARNGEIDDMLKFFRDMPTKDLVSWNSVIGGLVRDRRIDEAMSHFHQMQTEIVYPNEITLVSLLTACAQVGALDIGRWLHSYIDRNNHGSNIVVGTALVDMYSKCGDLESAEYVFNKLQNRDVVSWNAMIMGFSMNGQSNMTFQFFSRMKQESVVPNETTILSVLCACVHGGFVNEGRELFDSMIQELGMVPRLEHYGCMVDLLGRAGLLDEAYKLICTMPMEPHTGVWGALLGACKLHKNVELAETAIKHLNEIEHNDGGYLTMMSNIYANAGRWDDVSKTREFMLQKGVDKLRGCSSIEVNGEIHEFGAEEKIHPRVEEIRNMIDEISRRLRAVGHVSSRNEVFFDVEDEEKDKVLAYHSEKMAVAFGLIATEKGSVIRVVKNLRICGDCHAVMKLVSESFEREIVVRDRSRFHHFKNGCCSCGDYW</sequence>
<dbReference type="PANTHER" id="PTHR47926">
    <property type="entry name" value="PENTATRICOPEPTIDE REPEAT-CONTAINING PROTEIN"/>
    <property type="match status" value="1"/>
</dbReference>
<dbReference type="NCBIfam" id="TIGR00756">
    <property type="entry name" value="PPR"/>
    <property type="match status" value="5"/>
</dbReference>
<dbReference type="Pfam" id="PF20431">
    <property type="entry name" value="E_motif"/>
    <property type="match status" value="1"/>
</dbReference>